<evidence type="ECO:0000256" key="4">
    <source>
        <dbReference type="ARBA" id="ARBA00022679"/>
    </source>
</evidence>
<protein>
    <recommendedName>
        <fullName evidence="10">tRNA 5-methylaminomethyl-2-thiouridine biosynthesis bifunctional protein MnmC</fullName>
        <shortName evidence="10">tRNA mnm(5)s(2)U biosynthesis bifunctional protein</shortName>
    </recommendedName>
    <domain>
        <recommendedName>
            <fullName evidence="10">tRNA (mnm(5)s(2)U34)-methyltransferase</fullName>
            <ecNumber evidence="10">2.1.1.61</ecNumber>
        </recommendedName>
    </domain>
    <domain>
        <recommendedName>
            <fullName evidence="10">FAD-dependent cmnm(5)s(2)U34 oxidoreductase</fullName>
            <ecNumber evidence="10">1.5.-.-</ecNumber>
        </recommendedName>
    </domain>
</protein>
<evidence type="ECO:0000256" key="3">
    <source>
        <dbReference type="ARBA" id="ARBA00022630"/>
    </source>
</evidence>
<feature type="domain" description="FAD dependent oxidoreductase" evidence="11">
    <location>
        <begin position="254"/>
        <end position="558"/>
    </location>
</feature>
<keyword evidence="2 10" id="KW-0489">Methyltransferase</keyword>
<keyword evidence="9 10" id="KW-0511">Multifunctional enzyme</keyword>
<dbReference type="NCBIfam" id="NF033855">
    <property type="entry name" value="tRNA_MNMC2"/>
    <property type="match status" value="1"/>
</dbReference>
<sequence length="590" mass="63562">MKLYCDPPRLDWRETGPVAPDFGDIYFSVEDGLEESRAVFLNGCGLPESWQGCDHFVIGELGFGTGLNFLAAWDLWKKAGPQEGWLHFISIEKFPLRVADARRALSAWPELAALSDQLLEQWPQPLKGAHRLRFNSDRVTLTLFQDDIASALPQTEACVDAWFLDGFSPASNEAMWAGTVWPEIARLSRKGTRAASFTVAGAVRRGLQGAGFAVGKKPGYGRKRERLEAVFDGPVYPSAPTPFPRLLPKQGPAVIRGGGIAGASLAHALRQRGREAFLIDPDGLAGGASGAPSGLLTPRLENADRPHVRATLAAFEYARQLYSDLGLLEAEGAMRLLENAGGVSRYAAIAEAMGEGYEVGEGGLWMARAGRFSPADIVRTLAGDRQVITEPETVMEASLVIDCRGPVAALDHISPGAGRVMVMPGEPPAHSIVWGGYVSATNDHRVLIGATHEKSAYPGPEAEARDHLLADLEQHCPDIASGLRGNMEHWSGVRATTPDRLPVSGALPGYEFDTVWRAYARGGPVPADIDPDTKPQIILSGLGSRGFAHAPLLAESIAADLCGEPSPLEKQGREALHPARFRFRELKRGD</sequence>
<dbReference type="PANTHER" id="PTHR13847">
    <property type="entry name" value="SARCOSINE DEHYDROGENASE-RELATED"/>
    <property type="match status" value="1"/>
</dbReference>
<evidence type="ECO:0000256" key="5">
    <source>
        <dbReference type="ARBA" id="ARBA00022691"/>
    </source>
</evidence>
<dbReference type="InterPro" id="IPR006076">
    <property type="entry name" value="FAD-dep_OxRdtase"/>
</dbReference>
<comment type="catalytic activity">
    <reaction evidence="10">
        <text>5-aminomethyl-2-thiouridine(34) in tRNA + S-adenosyl-L-methionine = 5-methylaminomethyl-2-thiouridine(34) in tRNA + S-adenosyl-L-homocysteine + H(+)</text>
        <dbReference type="Rhea" id="RHEA:19569"/>
        <dbReference type="Rhea" id="RHEA-COMP:10195"/>
        <dbReference type="Rhea" id="RHEA-COMP:10197"/>
        <dbReference type="ChEBI" id="CHEBI:15378"/>
        <dbReference type="ChEBI" id="CHEBI:57856"/>
        <dbReference type="ChEBI" id="CHEBI:59789"/>
        <dbReference type="ChEBI" id="CHEBI:74454"/>
        <dbReference type="ChEBI" id="CHEBI:74455"/>
        <dbReference type="EC" id="2.1.1.61"/>
    </reaction>
</comment>
<dbReference type="HAMAP" id="MF_01102">
    <property type="entry name" value="MnmC"/>
    <property type="match status" value="1"/>
</dbReference>
<evidence type="ECO:0000313" key="13">
    <source>
        <dbReference type="EMBL" id="MEE2525823.1"/>
    </source>
</evidence>
<keyword evidence="4 10" id="KW-0808">Transferase</keyword>
<accession>A0ABU7LPL5</accession>
<proteinExistence type="inferred from homology"/>
<dbReference type="InterPro" id="IPR036188">
    <property type="entry name" value="FAD/NAD-bd_sf"/>
</dbReference>
<dbReference type="SUPFAM" id="SSF51905">
    <property type="entry name" value="FAD/NAD(P)-binding domain"/>
    <property type="match status" value="1"/>
</dbReference>
<evidence type="ECO:0000256" key="8">
    <source>
        <dbReference type="ARBA" id="ARBA00023002"/>
    </source>
</evidence>
<dbReference type="Proteomes" id="UP001354971">
    <property type="component" value="Unassembled WGS sequence"/>
</dbReference>
<dbReference type="Pfam" id="PF01266">
    <property type="entry name" value="DAO"/>
    <property type="match status" value="1"/>
</dbReference>
<organism evidence="13 14">
    <name type="scientific">Hyphobacterium lacteum</name>
    <dbReference type="NCBI Taxonomy" id="3116575"/>
    <lineage>
        <taxon>Bacteria</taxon>
        <taxon>Pseudomonadati</taxon>
        <taxon>Pseudomonadota</taxon>
        <taxon>Alphaproteobacteria</taxon>
        <taxon>Maricaulales</taxon>
        <taxon>Maricaulaceae</taxon>
        <taxon>Hyphobacterium</taxon>
    </lineage>
</organism>
<dbReference type="Gene3D" id="3.50.50.60">
    <property type="entry name" value="FAD/NAD(P)-binding domain"/>
    <property type="match status" value="2"/>
</dbReference>
<evidence type="ECO:0000256" key="9">
    <source>
        <dbReference type="ARBA" id="ARBA00023268"/>
    </source>
</evidence>
<comment type="subcellular location">
    <subcellularLocation>
        <location evidence="10">Cytoplasm</location>
    </subcellularLocation>
</comment>
<comment type="function">
    <text evidence="10">Catalyzes the last two steps in the biosynthesis of 5-methylaminomethyl-2-thiouridine (mnm(5)s(2)U) at the wobble position (U34) in tRNA. Catalyzes the FAD-dependent demodification of cmnm(5)s(2)U34 to nm(5)s(2)U34, followed by the transfer of a methyl group from S-adenosyl-L-methionine to nm(5)s(2)U34, to form mnm(5)s(2)U34.</text>
</comment>
<dbReference type="Gene3D" id="3.40.50.150">
    <property type="entry name" value="Vaccinia Virus protein VP39"/>
    <property type="match status" value="1"/>
</dbReference>
<evidence type="ECO:0000256" key="7">
    <source>
        <dbReference type="ARBA" id="ARBA00022827"/>
    </source>
</evidence>
<feature type="region of interest" description="tRNA (mnm(5)s(2)U34)-methyltransferase" evidence="10">
    <location>
        <begin position="1"/>
        <end position="232"/>
    </location>
</feature>
<comment type="cofactor">
    <cofactor evidence="10">
        <name>FAD</name>
        <dbReference type="ChEBI" id="CHEBI:57692"/>
    </cofactor>
</comment>
<dbReference type="InterPro" id="IPR008471">
    <property type="entry name" value="MnmC-like_methylTransf"/>
</dbReference>
<comment type="similarity">
    <text evidence="10">In the N-terminal section; belongs to the methyltransferase superfamily. tRNA (mnm(5)s(2)U34)-methyltransferase family.</text>
</comment>
<evidence type="ECO:0000256" key="6">
    <source>
        <dbReference type="ARBA" id="ARBA00022694"/>
    </source>
</evidence>
<gene>
    <name evidence="13" type="primary">mnmD</name>
    <name evidence="10" type="synonym">mnmC</name>
    <name evidence="13" type="ORF">V0U79_05545</name>
</gene>
<dbReference type="RefSeq" id="WP_330198486.1">
    <property type="nucleotide sequence ID" value="NZ_JAZDRP010000003.1"/>
</dbReference>
<keyword evidence="6 10" id="KW-0819">tRNA processing</keyword>
<dbReference type="EC" id="1.5.-.-" evidence="10"/>
<feature type="domain" description="MnmC-like methyltransferase" evidence="12">
    <location>
        <begin position="109"/>
        <end position="230"/>
    </location>
</feature>
<keyword evidence="3 10" id="KW-0285">Flavoprotein</keyword>
<keyword evidence="7 10" id="KW-0274">FAD</keyword>
<dbReference type="EC" id="2.1.1.61" evidence="10"/>
<name>A0ABU7LPL5_9PROT</name>
<evidence type="ECO:0000256" key="2">
    <source>
        <dbReference type="ARBA" id="ARBA00022603"/>
    </source>
</evidence>
<evidence type="ECO:0000256" key="1">
    <source>
        <dbReference type="ARBA" id="ARBA00022490"/>
    </source>
</evidence>
<feature type="region of interest" description="FAD-dependent cmnm(5)s(2)U34 oxidoreductase" evidence="10">
    <location>
        <begin position="256"/>
        <end position="590"/>
    </location>
</feature>
<evidence type="ECO:0000256" key="10">
    <source>
        <dbReference type="HAMAP-Rule" id="MF_01102"/>
    </source>
</evidence>
<dbReference type="InterPro" id="IPR029063">
    <property type="entry name" value="SAM-dependent_MTases_sf"/>
</dbReference>
<dbReference type="PANTHER" id="PTHR13847:SF283">
    <property type="entry name" value="TRNA 5-METHYLAMINOMETHYL-2-THIOURIDINE BIOSYNTHESIS BIFUNCTIONAL PROTEIN MNMC"/>
    <property type="match status" value="1"/>
</dbReference>
<keyword evidence="8 10" id="KW-0560">Oxidoreductase</keyword>
<reference evidence="13 14" key="1">
    <citation type="submission" date="2024-01" db="EMBL/GenBank/DDBJ databases">
        <title>Hyphobacterium bacterium isolated from marine sediment.</title>
        <authorList>
            <person name="Zhao S."/>
        </authorList>
    </citation>
    <scope>NUCLEOTIDE SEQUENCE [LARGE SCALE GENOMIC DNA]</scope>
    <source>
        <strain evidence="14">HN65</strain>
    </source>
</reference>
<keyword evidence="5 10" id="KW-0949">S-adenosyl-L-methionine</keyword>
<evidence type="ECO:0000259" key="11">
    <source>
        <dbReference type="Pfam" id="PF01266"/>
    </source>
</evidence>
<keyword evidence="1 10" id="KW-0963">Cytoplasm</keyword>
<dbReference type="InterPro" id="IPR047785">
    <property type="entry name" value="tRNA_MNMC2"/>
</dbReference>
<evidence type="ECO:0000259" key="12">
    <source>
        <dbReference type="Pfam" id="PF05430"/>
    </source>
</evidence>
<evidence type="ECO:0000313" key="14">
    <source>
        <dbReference type="Proteomes" id="UP001354971"/>
    </source>
</evidence>
<comment type="caution">
    <text evidence="13">The sequence shown here is derived from an EMBL/GenBank/DDBJ whole genome shotgun (WGS) entry which is preliminary data.</text>
</comment>
<dbReference type="InterPro" id="IPR023032">
    <property type="entry name" value="tRNA_MAMT_biosynth_bifunc_MnmC"/>
</dbReference>
<dbReference type="Pfam" id="PF05430">
    <property type="entry name" value="Methyltransf_30"/>
    <property type="match status" value="1"/>
</dbReference>
<dbReference type="EMBL" id="JAZDRP010000003">
    <property type="protein sequence ID" value="MEE2525823.1"/>
    <property type="molecule type" value="Genomic_DNA"/>
</dbReference>
<keyword evidence="14" id="KW-1185">Reference proteome</keyword>
<comment type="similarity">
    <text evidence="10">In the C-terminal section; belongs to the DAO family.</text>
</comment>